<dbReference type="AlphaFoldDB" id="A0A6J6K097"/>
<protein>
    <submittedName>
        <fullName evidence="1">Unannotated protein</fullName>
    </submittedName>
</protein>
<dbReference type="Gene3D" id="3.40.50.970">
    <property type="match status" value="1"/>
</dbReference>
<dbReference type="PANTHER" id="PTHR42916">
    <property type="entry name" value="2-SUCCINYL-5-ENOLPYRUVYL-6-HYDROXY-3-CYCLOHEXENE-1-CARBOXYLATE SYNTHASE"/>
    <property type="match status" value="1"/>
</dbReference>
<proteinExistence type="predicted"/>
<dbReference type="SUPFAM" id="SSF52518">
    <property type="entry name" value="Thiamin diphosphate-binding fold (THDP-binding)"/>
    <property type="match status" value="1"/>
</dbReference>
<sequence length="108" mass="11662">MTRVLLGDLALLHDVGSLFVEPGVGDSSRVHLIVANDGGGTIFDELEVSKVASQKDRDRVLLTPHEVWLEALAGAYGWTYRRVNHLGDLAEALSASDARLIVDVAIAR</sequence>
<dbReference type="InterPro" id="IPR029061">
    <property type="entry name" value="THDP-binding"/>
</dbReference>
<evidence type="ECO:0000313" key="1">
    <source>
        <dbReference type="EMBL" id="CAB4642218.1"/>
    </source>
</evidence>
<accession>A0A6J6K097</accession>
<reference evidence="1" key="1">
    <citation type="submission" date="2020-05" db="EMBL/GenBank/DDBJ databases">
        <authorList>
            <person name="Chiriac C."/>
            <person name="Salcher M."/>
            <person name="Ghai R."/>
            <person name="Kavagutti S V."/>
        </authorList>
    </citation>
    <scope>NUCLEOTIDE SEQUENCE</scope>
</reference>
<gene>
    <name evidence="1" type="ORF">UFOPK2158_00697</name>
</gene>
<name>A0A6J6K097_9ZZZZ</name>
<dbReference type="EMBL" id="CAEZVY010000060">
    <property type="protein sequence ID" value="CAB4642218.1"/>
    <property type="molecule type" value="Genomic_DNA"/>
</dbReference>
<organism evidence="1">
    <name type="scientific">freshwater metagenome</name>
    <dbReference type="NCBI Taxonomy" id="449393"/>
    <lineage>
        <taxon>unclassified sequences</taxon>
        <taxon>metagenomes</taxon>
        <taxon>ecological metagenomes</taxon>
    </lineage>
</organism>
<dbReference type="PANTHER" id="PTHR42916:SF1">
    <property type="entry name" value="PROTEIN PHYLLO, CHLOROPLASTIC"/>
    <property type="match status" value="1"/>
</dbReference>